<dbReference type="CDD" id="cd16913">
    <property type="entry name" value="YkuD_like"/>
    <property type="match status" value="1"/>
</dbReference>
<evidence type="ECO:0000256" key="4">
    <source>
        <dbReference type="ARBA" id="ARBA00022729"/>
    </source>
</evidence>
<dbReference type="GO" id="GO:0071555">
    <property type="term" value="P:cell wall organization"/>
    <property type="evidence" value="ECO:0007669"/>
    <property type="project" value="UniProtKB-UniRule"/>
</dbReference>
<dbReference type="GO" id="GO:0016746">
    <property type="term" value="F:acyltransferase activity"/>
    <property type="evidence" value="ECO:0007669"/>
    <property type="project" value="UniProtKB-KW"/>
</dbReference>
<keyword evidence="7" id="KW-0472">Membrane</keyword>
<evidence type="ECO:0000256" key="10">
    <source>
        <dbReference type="ARBA" id="ARBA00023315"/>
    </source>
</evidence>
<dbReference type="FunFam" id="2.40.440.10:FF:000005">
    <property type="entry name" value="L,D-transpeptidase 2"/>
    <property type="match status" value="1"/>
</dbReference>
<evidence type="ECO:0000256" key="9">
    <source>
        <dbReference type="ARBA" id="ARBA00023288"/>
    </source>
</evidence>
<comment type="pathway">
    <text evidence="1 13">Cell wall biogenesis; peptidoglycan biosynthesis.</text>
</comment>
<feature type="active site" description="Proton donor/acceptor" evidence="13">
    <location>
        <position position="339"/>
    </location>
</feature>
<evidence type="ECO:0000256" key="11">
    <source>
        <dbReference type="ARBA" id="ARBA00023316"/>
    </source>
</evidence>
<dbReference type="Proteomes" id="UP001217325">
    <property type="component" value="Unassembled WGS sequence"/>
</dbReference>
<keyword evidence="9" id="KW-0449">Lipoprotein</keyword>
<protein>
    <submittedName>
        <fullName evidence="15">Ig-like domain-containing protein</fullName>
    </submittedName>
</protein>
<name>A0AAW6LPW3_RHOSG</name>
<keyword evidence="2" id="KW-1003">Cell membrane</keyword>
<dbReference type="InterPro" id="IPR050979">
    <property type="entry name" value="LD-transpeptidase"/>
</dbReference>
<evidence type="ECO:0000256" key="6">
    <source>
        <dbReference type="ARBA" id="ARBA00022984"/>
    </source>
</evidence>
<evidence type="ECO:0000313" key="16">
    <source>
        <dbReference type="Proteomes" id="UP001217325"/>
    </source>
</evidence>
<dbReference type="FunFam" id="2.60.40.3780:FF:000001">
    <property type="entry name" value="L,D-transpeptidase 2"/>
    <property type="match status" value="1"/>
</dbReference>
<dbReference type="GO" id="GO:0008360">
    <property type="term" value="P:regulation of cell shape"/>
    <property type="evidence" value="ECO:0007669"/>
    <property type="project" value="UniProtKB-UniRule"/>
</dbReference>
<dbReference type="InterPro" id="IPR005490">
    <property type="entry name" value="LD_TPept_cat_dom"/>
</dbReference>
<keyword evidence="11 13" id="KW-0961">Cell wall biogenesis/degradation</keyword>
<keyword evidence="5 13" id="KW-0133">Cell shape</keyword>
<comment type="pathway">
    <text evidence="12">Glycan biosynthesis.</text>
</comment>
<evidence type="ECO:0000259" key="14">
    <source>
        <dbReference type="PROSITE" id="PS52029"/>
    </source>
</evidence>
<comment type="caution">
    <text evidence="15">The sequence shown here is derived from an EMBL/GenBank/DDBJ whole genome shotgun (WGS) entry which is preliminary data.</text>
</comment>
<proteinExistence type="predicted"/>
<keyword evidence="8" id="KW-0564">Palmitate</keyword>
<sequence length="411" mass="43170">MSRQRWGLSVRGGNGRASKGAAMIAASLGALVLMTACTSGGKDVSTEGSAPIDSNPLTELIKPKLTSTAADGAVGFSPGDPVKINVADGALSDVTMVNQDGKAVAGAIAADGASWTTTEPLGYNRKYKIEARAFGLGGASTTVTSFTTSAPGNVTKPYVLPNEGDVVGIGQPIAVQFDENIPDRKAAEAAITVTTTPAVEGAFYWVNNREVRWRPENYWAPGTKVDVSVNVYGRNLGKGVFGQEDAKSSFTIGDAVIATADDNTKQVTFQVNGETVMTMPTSMGKDSTPTDNGVYIIGDRFANMIMDSSTYGVPVTSAQGYKTPVDWATRMSYSGIFFHSAPWSVGQQGYSNTSHGCLNLSPSNAKWVYDNTKRGDIVVVKNTVGGTLSGTDGLGDWNIPWSVWKTGNADV</sequence>
<organism evidence="15 16">
    <name type="scientific">Rhodococcus qingshengii</name>
    <dbReference type="NCBI Taxonomy" id="334542"/>
    <lineage>
        <taxon>Bacteria</taxon>
        <taxon>Bacillati</taxon>
        <taxon>Actinomycetota</taxon>
        <taxon>Actinomycetes</taxon>
        <taxon>Mycobacteriales</taxon>
        <taxon>Nocardiaceae</taxon>
        <taxon>Rhodococcus</taxon>
        <taxon>Rhodococcus erythropolis group</taxon>
    </lineage>
</organism>
<accession>A0AAW6LPW3</accession>
<dbReference type="EMBL" id="JARDXE010000017">
    <property type="protein sequence ID" value="MDE8648191.1"/>
    <property type="molecule type" value="Genomic_DNA"/>
</dbReference>
<dbReference type="SUPFAM" id="SSF141523">
    <property type="entry name" value="L,D-transpeptidase catalytic domain-like"/>
    <property type="match status" value="1"/>
</dbReference>
<keyword evidence="4" id="KW-0732">Signal</keyword>
<dbReference type="Pfam" id="PF03734">
    <property type="entry name" value="YkuD"/>
    <property type="match status" value="1"/>
</dbReference>
<dbReference type="CDD" id="cd13432">
    <property type="entry name" value="LDT_IgD_like_2"/>
    <property type="match status" value="1"/>
</dbReference>
<dbReference type="PROSITE" id="PS52029">
    <property type="entry name" value="LD_TPASE"/>
    <property type="match status" value="1"/>
</dbReference>
<evidence type="ECO:0000256" key="5">
    <source>
        <dbReference type="ARBA" id="ARBA00022960"/>
    </source>
</evidence>
<keyword evidence="10" id="KW-0012">Acyltransferase</keyword>
<dbReference type="Pfam" id="PF17964">
    <property type="entry name" value="Big_10"/>
    <property type="match status" value="1"/>
</dbReference>
<dbReference type="Gene3D" id="2.60.40.3710">
    <property type="match status" value="1"/>
</dbReference>
<evidence type="ECO:0000256" key="1">
    <source>
        <dbReference type="ARBA" id="ARBA00004752"/>
    </source>
</evidence>
<evidence type="ECO:0000256" key="2">
    <source>
        <dbReference type="ARBA" id="ARBA00022475"/>
    </source>
</evidence>
<evidence type="ECO:0000313" key="15">
    <source>
        <dbReference type="EMBL" id="MDE8648191.1"/>
    </source>
</evidence>
<dbReference type="AlphaFoldDB" id="A0AAW6LPW3"/>
<evidence type="ECO:0000256" key="7">
    <source>
        <dbReference type="ARBA" id="ARBA00023136"/>
    </source>
</evidence>
<dbReference type="Gene3D" id="2.40.440.10">
    <property type="entry name" value="L,D-transpeptidase catalytic domain-like"/>
    <property type="match status" value="1"/>
</dbReference>
<gene>
    <name evidence="15" type="ORF">PXH69_24805</name>
</gene>
<dbReference type="Gene3D" id="2.60.40.3780">
    <property type="match status" value="1"/>
</dbReference>
<dbReference type="GO" id="GO:0005576">
    <property type="term" value="C:extracellular region"/>
    <property type="evidence" value="ECO:0007669"/>
    <property type="project" value="TreeGrafter"/>
</dbReference>
<feature type="domain" description="L,D-TPase catalytic" evidence="14">
    <location>
        <begin position="256"/>
        <end position="381"/>
    </location>
</feature>
<dbReference type="PANTHER" id="PTHR30582">
    <property type="entry name" value="L,D-TRANSPEPTIDASE"/>
    <property type="match status" value="1"/>
</dbReference>
<reference evidence="15" key="1">
    <citation type="submission" date="2023-02" db="EMBL/GenBank/DDBJ databases">
        <title>A novel hydrolase synthesized by Rhodococcus erythropolis HQ is responsible for the detoxification of Zearalenone.</title>
        <authorList>
            <person name="Hu J."/>
            <person name="Xu J."/>
        </authorList>
    </citation>
    <scope>NUCLEOTIDE SEQUENCE</scope>
    <source>
        <strain evidence="15">HQ</strain>
    </source>
</reference>
<feature type="active site" description="Nucleophile" evidence="13">
    <location>
        <position position="357"/>
    </location>
</feature>
<evidence type="ECO:0000256" key="8">
    <source>
        <dbReference type="ARBA" id="ARBA00023139"/>
    </source>
</evidence>
<dbReference type="GO" id="GO:0071972">
    <property type="term" value="F:peptidoglycan L,D-transpeptidase activity"/>
    <property type="evidence" value="ECO:0007669"/>
    <property type="project" value="TreeGrafter"/>
</dbReference>
<evidence type="ECO:0000256" key="12">
    <source>
        <dbReference type="ARBA" id="ARBA00060592"/>
    </source>
</evidence>
<dbReference type="InterPro" id="IPR041280">
    <property type="entry name" value="Big_10"/>
</dbReference>
<keyword evidence="3" id="KW-0808">Transferase</keyword>
<keyword evidence="6 13" id="KW-0573">Peptidoglycan synthesis</keyword>
<evidence type="ECO:0000256" key="3">
    <source>
        <dbReference type="ARBA" id="ARBA00022679"/>
    </source>
</evidence>
<dbReference type="GO" id="GO:0018104">
    <property type="term" value="P:peptidoglycan-protein cross-linking"/>
    <property type="evidence" value="ECO:0007669"/>
    <property type="project" value="TreeGrafter"/>
</dbReference>
<evidence type="ECO:0000256" key="13">
    <source>
        <dbReference type="PROSITE-ProRule" id="PRU01373"/>
    </source>
</evidence>
<dbReference type="InterPro" id="IPR038063">
    <property type="entry name" value="Transpep_catalytic_dom"/>
</dbReference>
<dbReference type="PANTHER" id="PTHR30582:SF2">
    <property type="entry name" value="L,D-TRANSPEPTIDASE YCIB-RELATED"/>
    <property type="match status" value="1"/>
</dbReference>